<evidence type="ECO:0000313" key="1">
    <source>
        <dbReference type="EMBL" id="AIY83895.1"/>
    </source>
</evidence>
<sequence length="232" mass="27238">MGENKKIKVLYNGKNIDEILDKLSKLEEVNKAFNIFNNKNVSSLYYKYKINLIFMIVEFINISKIDNSIIEYVIKEEFKDKNELLVLVNLNDDFHLKLNENSYIRTNLSNEILKRIECVDSKILLNYIIKDYFKNLYRESDALKYNIYLTEKINIKNLGMGIMQVLKEYKKLDIQKEIHLNIISGKKLYLDTLSLISDPILEYTGEGSKVTINNVIQENLKDEFIINILGAF</sequence>
<dbReference type="RefSeq" id="WP_039310898.1">
    <property type="nucleotide sequence ID" value="NZ_CP006905.1"/>
</dbReference>
<reference evidence="1 2" key="1">
    <citation type="journal article" date="2015" name="Infect. Genet. Evol.">
        <title>Genomic sequences of six botulinum neurotoxin-producing strains representing three clostridial species illustrate the mobility and diversity of botulinum neurotoxin genes.</title>
        <authorList>
            <person name="Smith T.J."/>
            <person name="Hill K.K."/>
            <person name="Xie G."/>
            <person name="Foley B.T."/>
            <person name="Williamson C.H."/>
            <person name="Foster J.T."/>
            <person name="Johnson S.L."/>
            <person name="Chertkov O."/>
            <person name="Teshima H."/>
            <person name="Gibbons H.S."/>
            <person name="Johnsky L.A."/>
            <person name="Karavis M.A."/>
            <person name="Smith L.A."/>
        </authorList>
    </citation>
    <scope>NUCLEOTIDE SEQUENCE [LARGE SCALE GENOMIC DNA]</scope>
    <source>
        <strain evidence="1">Sullivan</strain>
    </source>
</reference>
<evidence type="ECO:0000313" key="2">
    <source>
        <dbReference type="Proteomes" id="UP000030635"/>
    </source>
</evidence>
<dbReference type="HOGENOM" id="CLU_1193125_0_0_9"/>
<organism evidence="1 2">
    <name type="scientific">Clostridium baratii str. Sullivan</name>
    <dbReference type="NCBI Taxonomy" id="1415775"/>
    <lineage>
        <taxon>Bacteria</taxon>
        <taxon>Bacillati</taxon>
        <taxon>Bacillota</taxon>
        <taxon>Clostridia</taxon>
        <taxon>Eubacteriales</taxon>
        <taxon>Clostridiaceae</taxon>
        <taxon>Clostridium</taxon>
    </lineage>
</organism>
<dbReference type="KEGG" id="cbv:U729_190"/>
<dbReference type="EMBL" id="CP006905">
    <property type="protein sequence ID" value="AIY83895.1"/>
    <property type="molecule type" value="Genomic_DNA"/>
</dbReference>
<dbReference type="STRING" id="1561.NPD11_2785"/>
<dbReference type="AlphaFoldDB" id="A0A0A7FYA4"/>
<gene>
    <name evidence="1" type="ORF">U729_190</name>
</gene>
<proteinExistence type="predicted"/>
<keyword evidence="2" id="KW-1185">Reference proteome</keyword>
<accession>A0A0A7FYA4</accession>
<dbReference type="eggNOG" id="ENOG5030H4X">
    <property type="taxonomic scope" value="Bacteria"/>
</dbReference>
<protein>
    <submittedName>
        <fullName evidence="1">Uncharacterized protein</fullName>
    </submittedName>
</protein>
<name>A0A0A7FYA4_9CLOT</name>
<dbReference type="Proteomes" id="UP000030635">
    <property type="component" value="Chromosome"/>
</dbReference>